<feature type="non-terminal residue" evidence="2">
    <location>
        <position position="1"/>
    </location>
</feature>
<keyword evidence="3" id="KW-1185">Reference proteome</keyword>
<evidence type="ECO:0000313" key="2">
    <source>
        <dbReference type="EMBL" id="VEN48322.1"/>
    </source>
</evidence>
<keyword evidence="1" id="KW-0812">Transmembrane</keyword>
<evidence type="ECO:0000313" key="3">
    <source>
        <dbReference type="Proteomes" id="UP000410492"/>
    </source>
</evidence>
<proteinExistence type="predicted"/>
<name>A0A653CK85_CALMS</name>
<accession>A0A653CK85</accession>
<protein>
    <submittedName>
        <fullName evidence="2">Uncharacterized protein</fullName>
    </submittedName>
</protein>
<keyword evidence="1" id="KW-0472">Membrane</keyword>
<dbReference type="Proteomes" id="UP000410492">
    <property type="component" value="Unassembled WGS sequence"/>
</dbReference>
<keyword evidence="1" id="KW-1133">Transmembrane helix</keyword>
<dbReference type="AlphaFoldDB" id="A0A653CK85"/>
<gene>
    <name evidence="2" type="ORF">CALMAC_LOCUS9816</name>
</gene>
<dbReference type="EMBL" id="CAACVG010008068">
    <property type="protein sequence ID" value="VEN48322.1"/>
    <property type="molecule type" value="Genomic_DNA"/>
</dbReference>
<evidence type="ECO:0000256" key="1">
    <source>
        <dbReference type="SAM" id="Phobius"/>
    </source>
</evidence>
<feature type="transmembrane region" description="Helical" evidence="1">
    <location>
        <begin position="46"/>
        <end position="65"/>
    </location>
</feature>
<reference evidence="2 3" key="1">
    <citation type="submission" date="2019-01" db="EMBL/GenBank/DDBJ databases">
        <authorList>
            <person name="Sayadi A."/>
        </authorList>
    </citation>
    <scope>NUCLEOTIDE SEQUENCE [LARGE SCALE GENOMIC DNA]</scope>
</reference>
<organism evidence="2 3">
    <name type="scientific">Callosobruchus maculatus</name>
    <name type="common">Southern cowpea weevil</name>
    <name type="synonym">Pulse bruchid</name>
    <dbReference type="NCBI Taxonomy" id="64391"/>
    <lineage>
        <taxon>Eukaryota</taxon>
        <taxon>Metazoa</taxon>
        <taxon>Ecdysozoa</taxon>
        <taxon>Arthropoda</taxon>
        <taxon>Hexapoda</taxon>
        <taxon>Insecta</taxon>
        <taxon>Pterygota</taxon>
        <taxon>Neoptera</taxon>
        <taxon>Endopterygota</taxon>
        <taxon>Coleoptera</taxon>
        <taxon>Polyphaga</taxon>
        <taxon>Cucujiformia</taxon>
        <taxon>Chrysomeloidea</taxon>
        <taxon>Chrysomelidae</taxon>
        <taxon>Bruchinae</taxon>
        <taxon>Bruchini</taxon>
        <taxon>Callosobruchus</taxon>
    </lineage>
</organism>
<sequence length="88" mass="10265">NYCIKDLKDIPTCLLRHCEYVHSLKKRCKRLFQTHILGLYSDKSNLIFLFIITSLLSVCSFVDGVHITLDHTVKIYVYCAWLLRLFGG</sequence>